<dbReference type="Gene3D" id="1.20.1640.10">
    <property type="entry name" value="Multidrug efflux transporter AcrB transmembrane domain"/>
    <property type="match status" value="1"/>
</dbReference>
<feature type="domain" description="Protein translocase subunit SecDF P1" evidence="11">
    <location>
        <begin position="179"/>
        <end position="238"/>
    </location>
</feature>
<dbReference type="GO" id="GO:0065002">
    <property type="term" value="P:intracellular protein transmembrane transport"/>
    <property type="evidence" value="ECO:0007669"/>
    <property type="project" value="UniProtKB-UniRule"/>
</dbReference>
<dbReference type="InterPro" id="IPR048634">
    <property type="entry name" value="SecD_SecF_C"/>
</dbReference>
<dbReference type="Proteomes" id="UP000016412">
    <property type="component" value="Unassembled WGS sequence"/>
</dbReference>
<feature type="transmembrane region" description="Helical" evidence="9">
    <location>
        <begin position="440"/>
        <end position="458"/>
    </location>
</feature>
<evidence type="ECO:0000256" key="4">
    <source>
        <dbReference type="ARBA" id="ARBA00022692"/>
    </source>
</evidence>
<name>U2M7G7_TRESO</name>
<evidence type="ECO:0000256" key="7">
    <source>
        <dbReference type="ARBA" id="ARBA00023010"/>
    </source>
</evidence>
<evidence type="ECO:0000256" key="6">
    <source>
        <dbReference type="ARBA" id="ARBA00022989"/>
    </source>
</evidence>
<keyword evidence="4 9" id="KW-0812">Transmembrane</keyword>
<dbReference type="EMBL" id="AVQI01000084">
    <property type="protein sequence ID" value="ERJ97689.1"/>
    <property type="molecule type" value="Genomic_DNA"/>
</dbReference>
<dbReference type="InterPro" id="IPR054384">
    <property type="entry name" value="SecDF_P1_head"/>
</dbReference>
<dbReference type="RefSeq" id="WP_021330570.1">
    <property type="nucleotide sequence ID" value="NZ_AUZJ01000042.1"/>
</dbReference>
<dbReference type="AlphaFoldDB" id="U2M7G7"/>
<evidence type="ECO:0000256" key="8">
    <source>
        <dbReference type="ARBA" id="ARBA00023136"/>
    </source>
</evidence>
<comment type="caution">
    <text evidence="13">The sequence shown here is derived from an EMBL/GenBank/DDBJ whole genome shotgun (WGS) entry which is preliminary data.</text>
</comment>
<dbReference type="Proteomes" id="UP000016646">
    <property type="component" value="Unassembled WGS sequence"/>
</dbReference>
<dbReference type="STRING" id="1125725.HMPREF1325_1498"/>
<evidence type="ECO:0000259" key="11">
    <source>
        <dbReference type="Pfam" id="PF21760"/>
    </source>
</evidence>
<evidence type="ECO:0000313" key="15">
    <source>
        <dbReference type="Proteomes" id="UP000016412"/>
    </source>
</evidence>
<dbReference type="InterPro" id="IPR001036">
    <property type="entry name" value="Acrflvin-R"/>
</dbReference>
<dbReference type="InterPro" id="IPR048631">
    <property type="entry name" value="SecD_1st"/>
</dbReference>
<dbReference type="NCBIfam" id="TIGR00916">
    <property type="entry name" value="2A0604s01"/>
    <property type="match status" value="1"/>
</dbReference>
<dbReference type="Gene3D" id="3.30.70.3220">
    <property type="match status" value="1"/>
</dbReference>
<evidence type="ECO:0000256" key="1">
    <source>
        <dbReference type="ARBA" id="ARBA00004651"/>
    </source>
</evidence>
<dbReference type="PATRIC" id="fig|1125725.3.peg.1510"/>
<keyword evidence="16" id="KW-1185">Reference proteome</keyword>
<dbReference type="Pfam" id="PF22599">
    <property type="entry name" value="SecDF_P1_head"/>
    <property type="match status" value="1"/>
</dbReference>
<dbReference type="PANTHER" id="PTHR30081:SF1">
    <property type="entry name" value="PROTEIN TRANSLOCASE SUBUNIT SECD"/>
    <property type="match status" value="1"/>
</dbReference>
<feature type="domain" description="SecDF P1 head subdomain" evidence="12">
    <location>
        <begin position="291"/>
        <end position="390"/>
    </location>
</feature>
<reference evidence="15 16" key="1">
    <citation type="submission" date="2013-08" db="EMBL/GenBank/DDBJ databases">
        <authorList>
            <person name="Durkin A.S."/>
            <person name="Haft D.R."/>
            <person name="McCorrison J."/>
            <person name="Torralba M."/>
            <person name="Gillis M."/>
            <person name="Haft D.H."/>
            <person name="Methe B."/>
            <person name="Sutton G."/>
            <person name="Nelson K.E."/>
        </authorList>
    </citation>
    <scope>NUCLEOTIDE SEQUENCE [LARGE SCALE GENOMIC DNA]</scope>
    <source>
        <strain evidence="14 16">ATCC 35536</strain>
        <strain evidence="13 15">VPI DR56BR1116</strain>
    </source>
</reference>
<keyword evidence="8 9" id="KW-0472">Membrane</keyword>
<feature type="transmembrane region" description="Helical" evidence="9">
    <location>
        <begin position="464"/>
        <end position="485"/>
    </location>
</feature>
<sequence length="580" mass="62866">MNKRTRFVILLAVLAVCFAFLWPSISWYYGTPKEMKALALGSLQSIKDYATVKASDDVKTFTDAARKDPNAQLDESYGWIKKIVARNYKNMGAKVPSPLTKSAVLNAFSSEQEFREAVQARYRDAILKAKKQYQNSVKLGLDLSGGMNIIVKADLDAAVKNQEGADTAESSATLKANAMQQAIDSLSSRIDRFGLTSPVIRQQGEDRIYIEIPGAAEADAINTIIMGKGILNFRLVDDAATQAFNNYYLQNPGNVFASDGTLLDASVIPADCEVLGLYQNDDYGLEDRIGWLAVKKEIALDGRHIKSAEVGSSNLTNRPEVDFVLDGDGAVIFGEFTSAHVGERLAIVNDNRIRSAATINDAITGGRVAITGFNLEEAQTLQKVLQTAWLSVPLSVESQQVIGASLGQKAKRMGIIAVLVGLGAIMFFMLVYYKGAGVNACVAQILNLYIMFSVLSAFNMTITLSSIAGMILTIGMAVDANVIIFERIKEELSDGKGRTAAIAAGFRNAFWAIMDSNITTFIAAMFLSQLGSGAIQGFAVSLAIGVVSSVFTALFVSHLMFDFNTDVFRKNTVSISWRVK</sequence>
<dbReference type="GO" id="GO:0005886">
    <property type="term" value="C:plasma membrane"/>
    <property type="evidence" value="ECO:0007669"/>
    <property type="project" value="UniProtKB-SubCell"/>
</dbReference>
<comment type="subunit">
    <text evidence="9">Forms a complex with SecF. Part of the essential Sec protein translocation apparatus which comprises SecA, SecYEG and auxiliary proteins SecDF. Other proteins may also be involved.</text>
</comment>
<organism evidence="13 15">
    <name type="scientific">Treponema socranskii subsp. socranskii VPI DR56BR1116 = ATCC 35536</name>
    <dbReference type="NCBI Taxonomy" id="1125725"/>
    <lineage>
        <taxon>Bacteria</taxon>
        <taxon>Pseudomonadati</taxon>
        <taxon>Spirochaetota</taxon>
        <taxon>Spirochaetia</taxon>
        <taxon>Spirochaetales</taxon>
        <taxon>Treponemataceae</taxon>
        <taxon>Treponema</taxon>
    </lineage>
</organism>
<accession>U2M7G7</accession>
<evidence type="ECO:0000259" key="12">
    <source>
        <dbReference type="Pfam" id="PF22599"/>
    </source>
</evidence>
<dbReference type="GO" id="GO:0015450">
    <property type="term" value="F:protein-transporting ATPase activity"/>
    <property type="evidence" value="ECO:0007669"/>
    <property type="project" value="InterPro"/>
</dbReference>
<dbReference type="NCBIfam" id="TIGR01129">
    <property type="entry name" value="secD"/>
    <property type="match status" value="1"/>
</dbReference>
<dbReference type="Pfam" id="PF21760">
    <property type="entry name" value="SecD_1st"/>
    <property type="match status" value="1"/>
</dbReference>
<dbReference type="PRINTS" id="PR00702">
    <property type="entry name" value="ACRIFLAVINRP"/>
</dbReference>
<dbReference type="InterPro" id="IPR055344">
    <property type="entry name" value="SecD_SecF_C_bact"/>
</dbReference>
<keyword evidence="2 9" id="KW-0813">Transport</keyword>
<feature type="transmembrane region" description="Helical" evidence="9">
    <location>
        <begin position="413"/>
        <end position="433"/>
    </location>
</feature>
<dbReference type="InterPro" id="IPR005791">
    <property type="entry name" value="SecD"/>
</dbReference>
<protein>
    <recommendedName>
        <fullName evidence="9">Protein translocase subunit SecD</fullName>
    </recommendedName>
</protein>
<dbReference type="EMBL" id="AUZJ01000042">
    <property type="protein sequence ID" value="ERF60518.1"/>
    <property type="molecule type" value="Genomic_DNA"/>
</dbReference>
<gene>
    <name evidence="9 13" type="primary">secD</name>
    <name evidence="14" type="ORF">HMPREF0860_0492</name>
    <name evidence="13" type="ORF">HMPREF1325_1498</name>
</gene>
<comment type="similarity">
    <text evidence="9">Belongs to the SecD/SecF family. SecD subfamily.</text>
</comment>
<dbReference type="eggNOG" id="COG0342">
    <property type="taxonomic scope" value="Bacteria"/>
</dbReference>
<comment type="subcellular location">
    <subcellularLocation>
        <location evidence="1 9">Cell membrane</location>
        <topology evidence="1 9">Multi-pass membrane protein</topology>
    </subcellularLocation>
</comment>
<keyword evidence="7 9" id="KW-0811">Translocation</keyword>
<dbReference type="Pfam" id="PF02355">
    <property type="entry name" value="SecD_SecF_C"/>
    <property type="match status" value="1"/>
</dbReference>
<dbReference type="SUPFAM" id="SSF82866">
    <property type="entry name" value="Multidrug efflux transporter AcrB transmembrane domain"/>
    <property type="match status" value="1"/>
</dbReference>
<dbReference type="OrthoDB" id="9805019at2"/>
<evidence type="ECO:0000256" key="2">
    <source>
        <dbReference type="ARBA" id="ARBA00022448"/>
    </source>
</evidence>
<evidence type="ECO:0000256" key="3">
    <source>
        <dbReference type="ARBA" id="ARBA00022475"/>
    </source>
</evidence>
<evidence type="ECO:0000313" key="13">
    <source>
        <dbReference type="EMBL" id="ERF60518.1"/>
    </source>
</evidence>
<dbReference type="InterPro" id="IPR022813">
    <property type="entry name" value="SecD/SecF_arch_bac"/>
</dbReference>
<feature type="domain" description="Protein export membrane protein SecD/SecF C-terminal" evidence="10">
    <location>
        <begin position="395"/>
        <end position="558"/>
    </location>
</feature>
<keyword evidence="3 9" id="KW-1003">Cell membrane</keyword>
<evidence type="ECO:0000259" key="10">
    <source>
        <dbReference type="Pfam" id="PF02355"/>
    </source>
</evidence>
<dbReference type="GO" id="GO:0006605">
    <property type="term" value="P:protein targeting"/>
    <property type="evidence" value="ECO:0007669"/>
    <property type="project" value="UniProtKB-UniRule"/>
</dbReference>
<keyword evidence="5 9" id="KW-0653">Protein transport</keyword>
<proteinExistence type="inferred from homology"/>
<comment type="function">
    <text evidence="9">Part of the Sec protein translocase complex. Interacts with the SecYEG preprotein conducting channel. SecDF uses the proton motive force (PMF) to complete protein translocation after the ATP-dependent function of SecA.</text>
</comment>
<dbReference type="HAMAP" id="MF_01463_B">
    <property type="entry name" value="SecD_B"/>
    <property type="match status" value="1"/>
</dbReference>
<keyword evidence="6 9" id="KW-1133">Transmembrane helix</keyword>
<evidence type="ECO:0000256" key="5">
    <source>
        <dbReference type="ARBA" id="ARBA00022927"/>
    </source>
</evidence>
<feature type="transmembrane region" description="Helical" evidence="9">
    <location>
        <begin position="538"/>
        <end position="561"/>
    </location>
</feature>
<dbReference type="GO" id="GO:0043952">
    <property type="term" value="P:protein transport by the Sec complex"/>
    <property type="evidence" value="ECO:0007669"/>
    <property type="project" value="UniProtKB-UniRule"/>
</dbReference>
<evidence type="ECO:0000313" key="14">
    <source>
        <dbReference type="EMBL" id="ERJ97689.1"/>
    </source>
</evidence>
<feature type="transmembrane region" description="Helical" evidence="9">
    <location>
        <begin position="506"/>
        <end position="526"/>
    </location>
</feature>
<dbReference type="PANTHER" id="PTHR30081">
    <property type="entry name" value="PROTEIN-EXPORT MEMBRANE PROTEIN SEC"/>
    <property type="match status" value="1"/>
</dbReference>
<evidence type="ECO:0000256" key="9">
    <source>
        <dbReference type="HAMAP-Rule" id="MF_01463"/>
    </source>
</evidence>
<evidence type="ECO:0000313" key="16">
    <source>
        <dbReference type="Proteomes" id="UP000016646"/>
    </source>
</evidence>
<comment type="caution">
    <text evidence="9">Lacks conserved residue(s) required for the propagation of feature annotation.</text>
</comment>